<dbReference type="EMBL" id="CAJNOC010007106">
    <property type="protein sequence ID" value="CAF1092178.1"/>
    <property type="molecule type" value="Genomic_DNA"/>
</dbReference>
<dbReference type="AlphaFoldDB" id="A0A814NHH9"/>
<organism evidence="1 2">
    <name type="scientific">Brachionus calyciflorus</name>
    <dbReference type="NCBI Taxonomy" id="104777"/>
    <lineage>
        <taxon>Eukaryota</taxon>
        <taxon>Metazoa</taxon>
        <taxon>Spiralia</taxon>
        <taxon>Gnathifera</taxon>
        <taxon>Rotifera</taxon>
        <taxon>Eurotatoria</taxon>
        <taxon>Monogononta</taxon>
        <taxon>Pseudotrocha</taxon>
        <taxon>Ploima</taxon>
        <taxon>Brachionidae</taxon>
        <taxon>Brachionus</taxon>
    </lineage>
</organism>
<name>A0A814NHH9_9BILA</name>
<evidence type="ECO:0000313" key="2">
    <source>
        <dbReference type="Proteomes" id="UP000663879"/>
    </source>
</evidence>
<keyword evidence="2" id="KW-1185">Reference proteome</keyword>
<sequence>MKNTRKIDFSKLIKQTLEVLQIEKVNPDEIIECSARAEIIEYSKIRRISSEFKHRYRIFNETRVDCDAIKNVFDILLPETFKNGIKGFVQETSINSFKMTLFSEIQIRMWDVIQQRYPVWHFDASGLFLNEINDQSKPFLFSFVCHDPISNSFIPIAD</sequence>
<reference evidence="1" key="1">
    <citation type="submission" date="2021-02" db="EMBL/GenBank/DDBJ databases">
        <authorList>
            <person name="Nowell W R."/>
        </authorList>
    </citation>
    <scope>NUCLEOTIDE SEQUENCE</scope>
    <source>
        <strain evidence="1">Ploen Becks lab</strain>
    </source>
</reference>
<feature type="non-terminal residue" evidence="1">
    <location>
        <position position="1"/>
    </location>
</feature>
<evidence type="ECO:0000313" key="1">
    <source>
        <dbReference type="EMBL" id="CAF1092178.1"/>
    </source>
</evidence>
<gene>
    <name evidence="1" type="ORF">OXX778_LOCUS20724</name>
</gene>
<comment type="caution">
    <text evidence="1">The sequence shown here is derived from an EMBL/GenBank/DDBJ whole genome shotgun (WGS) entry which is preliminary data.</text>
</comment>
<accession>A0A814NHH9</accession>
<proteinExistence type="predicted"/>
<dbReference type="Proteomes" id="UP000663879">
    <property type="component" value="Unassembled WGS sequence"/>
</dbReference>
<dbReference type="OrthoDB" id="10411877at2759"/>
<protein>
    <submittedName>
        <fullName evidence="1">Uncharacterized protein</fullName>
    </submittedName>
</protein>